<dbReference type="SUPFAM" id="SSF55347">
    <property type="entry name" value="Glyceraldehyde-3-phosphate dehydrogenase-like, C-terminal domain"/>
    <property type="match status" value="1"/>
</dbReference>
<protein>
    <submittedName>
        <fullName evidence="3">Gfo/Idh/MocA family oxidoreductase</fullName>
    </submittedName>
</protein>
<reference evidence="3" key="1">
    <citation type="journal article" date="2020" name="mSystems">
        <title>Genome- and Community-Level Interaction Insights into Carbon Utilization and Element Cycling Functions of Hydrothermarchaeota in Hydrothermal Sediment.</title>
        <authorList>
            <person name="Zhou Z."/>
            <person name="Liu Y."/>
            <person name="Xu W."/>
            <person name="Pan J."/>
            <person name="Luo Z.H."/>
            <person name="Li M."/>
        </authorList>
    </citation>
    <scope>NUCLEOTIDE SEQUENCE [LARGE SCALE GENOMIC DNA]</scope>
    <source>
        <strain evidence="3">SpSt-747</strain>
    </source>
</reference>
<evidence type="ECO:0000259" key="2">
    <source>
        <dbReference type="Pfam" id="PF22725"/>
    </source>
</evidence>
<proteinExistence type="predicted"/>
<dbReference type="SUPFAM" id="SSF51735">
    <property type="entry name" value="NAD(P)-binding Rossmann-fold domains"/>
    <property type="match status" value="1"/>
</dbReference>
<dbReference type="Pfam" id="PF22725">
    <property type="entry name" value="GFO_IDH_MocA_C3"/>
    <property type="match status" value="1"/>
</dbReference>
<dbReference type="InterPro" id="IPR055170">
    <property type="entry name" value="GFO_IDH_MocA-like_dom"/>
</dbReference>
<accession>A0A7V3YIJ5</accession>
<comment type="caution">
    <text evidence="3">The sequence shown here is derived from an EMBL/GenBank/DDBJ whole genome shotgun (WGS) entry which is preliminary data.</text>
</comment>
<sequence length="345" mass="38276">MKVRWGVIGAGGIARRRTIPEVLRFAAKSAIIALMDVDREALSAAAAAFGIPRVHLTVEELLREDIDAVYIASPVAFHYTQTKQALEAGKHVLCEKPLALRVEEAEELLELAEKNNLKFGVAFMMRYNVYHERIKEFIDEGKLGQPVFARAQLTCFYPPIPGAWRQAKATGGGGALTDMGCHCVDLLEWFFGEIREVFGFLDTITHAYEVEDTSTVLLKFRNGAQGFVDNFFNVPDEAARNVLEVYGTKGAIVAQHTIGQDPGGEVWCLFLEEEKGYDALQKRVSSSWQKLELEPKPLYAREVDAMSAWILGGEKPRIGAEVGLRNMKVLAAIYRSAAEKRAVAV</sequence>
<organism evidence="3">
    <name type="scientific">Candidatus Caldatribacterium californiense</name>
    <dbReference type="NCBI Taxonomy" id="1454726"/>
    <lineage>
        <taxon>Bacteria</taxon>
        <taxon>Pseudomonadati</taxon>
        <taxon>Atribacterota</taxon>
        <taxon>Atribacteria</taxon>
        <taxon>Atribacterales</taxon>
        <taxon>Candidatus Caldatribacteriaceae</taxon>
        <taxon>Candidatus Caldatribacterium</taxon>
    </lineage>
</organism>
<dbReference type="GO" id="GO:0000166">
    <property type="term" value="F:nucleotide binding"/>
    <property type="evidence" value="ECO:0007669"/>
    <property type="project" value="InterPro"/>
</dbReference>
<dbReference type="Gene3D" id="3.30.360.10">
    <property type="entry name" value="Dihydrodipicolinate Reductase, domain 2"/>
    <property type="match status" value="1"/>
</dbReference>
<dbReference type="EMBL" id="DTFV01000137">
    <property type="protein sequence ID" value="HGI31561.1"/>
    <property type="molecule type" value="Genomic_DNA"/>
</dbReference>
<gene>
    <name evidence="3" type="ORF">ENV30_09710</name>
</gene>
<evidence type="ECO:0000259" key="1">
    <source>
        <dbReference type="Pfam" id="PF01408"/>
    </source>
</evidence>
<dbReference type="InterPro" id="IPR052515">
    <property type="entry name" value="Gfo/Idh/MocA_Oxidoreductase"/>
</dbReference>
<dbReference type="Gene3D" id="3.40.50.720">
    <property type="entry name" value="NAD(P)-binding Rossmann-like Domain"/>
    <property type="match status" value="1"/>
</dbReference>
<evidence type="ECO:0000313" key="3">
    <source>
        <dbReference type="EMBL" id="HGI31561.1"/>
    </source>
</evidence>
<dbReference type="AlphaFoldDB" id="A0A7V3YIJ5"/>
<dbReference type="PANTHER" id="PTHR43249:SF1">
    <property type="entry name" value="D-GLUCOSIDE 3-DEHYDROGENASE"/>
    <property type="match status" value="1"/>
</dbReference>
<dbReference type="InterPro" id="IPR000683">
    <property type="entry name" value="Gfo/Idh/MocA-like_OxRdtase_N"/>
</dbReference>
<dbReference type="PANTHER" id="PTHR43249">
    <property type="entry name" value="UDP-N-ACETYL-2-AMINO-2-DEOXY-D-GLUCURONATE OXIDASE"/>
    <property type="match status" value="1"/>
</dbReference>
<dbReference type="InterPro" id="IPR036291">
    <property type="entry name" value="NAD(P)-bd_dom_sf"/>
</dbReference>
<dbReference type="Pfam" id="PF01408">
    <property type="entry name" value="GFO_IDH_MocA"/>
    <property type="match status" value="1"/>
</dbReference>
<feature type="domain" description="Gfo/Idh/MocA-like oxidoreductase N-terminal" evidence="1">
    <location>
        <begin position="3"/>
        <end position="123"/>
    </location>
</feature>
<feature type="domain" description="GFO/IDH/MocA-like oxidoreductase" evidence="2">
    <location>
        <begin position="132"/>
        <end position="252"/>
    </location>
</feature>
<name>A0A7V3YIJ5_9BACT</name>